<evidence type="ECO:0000313" key="1">
    <source>
        <dbReference type="EMBL" id="ABG09182.1"/>
    </source>
</evidence>
<sequence>MVHSVELLFDPDTDAAVRRIWDDLSAAGVRSQAANRSPSNRPHVTLTVAEDMADGVDEALRPLLGMLPFDGLIGAPMLFGTRALVLVRLLVPSAHLLDLHREVDRVCRPFVDGAPLPHTAAGQWTPHVTLARRVPPEQLPAAVAVPGLGRDLRCRIVGLRHWDGNNRVEYPIT</sequence>
<dbReference type="KEGG" id="mmc:Mmcs_3075"/>
<accession>A0A5Q5BLC4</accession>
<dbReference type="Gene3D" id="3.90.1140.10">
    <property type="entry name" value="Cyclic phosphodiesterase"/>
    <property type="match status" value="1"/>
</dbReference>
<evidence type="ECO:0008006" key="2">
    <source>
        <dbReference type="Google" id="ProtNLM"/>
    </source>
</evidence>
<name>A0A5Q5BLC4_MYCSS</name>
<proteinExistence type="predicted"/>
<protein>
    <recommendedName>
        <fullName evidence="2">2'-5' RNA ligase family protein</fullName>
    </recommendedName>
</protein>
<organism evidence="1">
    <name type="scientific">Mycobacterium sp. (strain MCS)</name>
    <dbReference type="NCBI Taxonomy" id="164756"/>
    <lineage>
        <taxon>Bacteria</taxon>
        <taxon>Bacillati</taxon>
        <taxon>Actinomycetota</taxon>
        <taxon>Actinomycetes</taxon>
        <taxon>Mycobacteriales</taxon>
        <taxon>Mycobacteriaceae</taxon>
        <taxon>Mycobacterium</taxon>
    </lineage>
</organism>
<dbReference type="AlphaFoldDB" id="A0A5Q5BLC4"/>
<dbReference type="EMBL" id="CP000384">
    <property type="protein sequence ID" value="ABG09182.1"/>
    <property type="molecule type" value="Genomic_DNA"/>
</dbReference>
<dbReference type="SUPFAM" id="SSF55144">
    <property type="entry name" value="LigT-like"/>
    <property type="match status" value="1"/>
</dbReference>
<dbReference type="InterPro" id="IPR009097">
    <property type="entry name" value="Cyclic_Pdiesterase"/>
</dbReference>
<reference evidence="1" key="1">
    <citation type="submission" date="2006-06" db="EMBL/GenBank/DDBJ databases">
        <title>Complete sequence of chromosome of Mycobacterium sp. MCS.</title>
        <authorList>
            <consortium name="US DOE Joint Genome Institute"/>
            <person name="Copeland A."/>
            <person name="Lucas S."/>
            <person name="Lapidus A."/>
            <person name="Barry K."/>
            <person name="Detter J.C."/>
            <person name="Glavina del Rio T."/>
            <person name="Hammon N."/>
            <person name="Israni S."/>
            <person name="Dalin E."/>
            <person name="Tice H."/>
            <person name="Pitluck S."/>
            <person name="Martinez M."/>
            <person name="Schmutz J."/>
            <person name="Larimer F."/>
            <person name="Land M."/>
            <person name="Hauser L."/>
            <person name="Kyrpides N."/>
            <person name="Kim E."/>
            <person name="Miller C.D."/>
            <person name="Hughes J.E."/>
            <person name="Anderson A.J."/>
            <person name="Sims R.C."/>
            <person name="Richardson P."/>
        </authorList>
    </citation>
    <scope>NUCLEOTIDE SEQUENCE [LARGE SCALE GENOMIC DNA]</scope>
    <source>
        <strain evidence="1">MCS</strain>
    </source>
</reference>
<gene>
    <name evidence="1" type="ordered locus">Mmcs_3075</name>
</gene>
<dbReference type="Pfam" id="PF13563">
    <property type="entry name" value="2_5_RNA_ligase2"/>
    <property type="match status" value="1"/>
</dbReference>